<organism evidence="11 12">
    <name type="scientific">Rhizobium quercicola</name>
    <dbReference type="NCBI Taxonomy" id="2901226"/>
    <lineage>
        <taxon>Bacteria</taxon>
        <taxon>Pseudomonadati</taxon>
        <taxon>Pseudomonadota</taxon>
        <taxon>Alphaproteobacteria</taxon>
        <taxon>Hyphomicrobiales</taxon>
        <taxon>Rhizobiaceae</taxon>
        <taxon>Rhizobium/Agrobacterium group</taxon>
        <taxon>Rhizobium</taxon>
    </lineage>
</organism>
<evidence type="ECO:0000256" key="3">
    <source>
        <dbReference type="ARBA" id="ARBA00022714"/>
    </source>
</evidence>
<dbReference type="PANTHER" id="PTHR11908">
    <property type="entry name" value="XANTHINE DEHYDROGENASE"/>
    <property type="match status" value="1"/>
</dbReference>
<comment type="cofactor">
    <cofactor evidence="8">
        <name>[2Fe-2S] cluster</name>
        <dbReference type="ChEBI" id="CHEBI:190135"/>
    </cofactor>
</comment>
<proteinExistence type="predicted"/>
<dbReference type="InterPro" id="IPR005107">
    <property type="entry name" value="CO_DH_flav_C"/>
</dbReference>
<dbReference type="InterPro" id="IPR046867">
    <property type="entry name" value="AldOxase/xan_DH_MoCoBD2"/>
</dbReference>
<feature type="region of interest" description="Disordered" evidence="9">
    <location>
        <begin position="277"/>
        <end position="312"/>
    </location>
</feature>
<evidence type="ECO:0000256" key="8">
    <source>
        <dbReference type="ARBA" id="ARBA00034078"/>
    </source>
</evidence>
<dbReference type="InterPro" id="IPR016208">
    <property type="entry name" value="Ald_Oxase/xanthine_DH-like"/>
</dbReference>
<dbReference type="SMART" id="SM01008">
    <property type="entry name" value="Ald_Xan_dh_C"/>
    <property type="match status" value="1"/>
</dbReference>
<dbReference type="Pfam" id="PF00941">
    <property type="entry name" value="FAD_binding_5"/>
    <property type="match status" value="1"/>
</dbReference>
<dbReference type="InterPro" id="IPR036683">
    <property type="entry name" value="CO_DH_flav_C_dom_sf"/>
</dbReference>
<dbReference type="AlphaFoldDB" id="A0A9X1NRC0"/>
<dbReference type="Proteomes" id="UP001139089">
    <property type="component" value="Unassembled WGS sequence"/>
</dbReference>
<dbReference type="Gene3D" id="3.30.465.10">
    <property type="match status" value="1"/>
</dbReference>
<dbReference type="Pfam" id="PF01315">
    <property type="entry name" value="Ald_Xan_dh_C"/>
    <property type="match status" value="1"/>
</dbReference>
<dbReference type="Gene3D" id="3.30.365.10">
    <property type="entry name" value="Aldehyde oxidase/xanthine dehydrogenase, molybdopterin binding domain"/>
    <property type="match status" value="5"/>
</dbReference>
<feature type="domain" description="FAD-binding PCMH-type" evidence="10">
    <location>
        <begin position="1"/>
        <end position="168"/>
    </location>
</feature>
<keyword evidence="12" id="KW-1185">Reference proteome</keyword>
<dbReference type="InterPro" id="IPR002346">
    <property type="entry name" value="Mopterin_DH_FAD-bd"/>
</dbReference>
<dbReference type="SUPFAM" id="SSF54665">
    <property type="entry name" value="CO dehydrogenase molybdoprotein N-domain-like"/>
    <property type="match status" value="1"/>
</dbReference>
<dbReference type="GO" id="GO:0071949">
    <property type="term" value="F:FAD binding"/>
    <property type="evidence" value="ECO:0007669"/>
    <property type="project" value="InterPro"/>
</dbReference>
<dbReference type="InterPro" id="IPR016166">
    <property type="entry name" value="FAD-bd_PCMH"/>
</dbReference>
<dbReference type="Gene3D" id="3.30.43.10">
    <property type="entry name" value="Uridine Diphospho-n-acetylenolpyruvylglucosamine Reductase, domain 2"/>
    <property type="match status" value="1"/>
</dbReference>
<dbReference type="InterPro" id="IPR000674">
    <property type="entry name" value="Ald_Oxase/Xan_DH_a/b"/>
</dbReference>
<dbReference type="PIRSF" id="PIRSF000127">
    <property type="entry name" value="Xanthine_DH"/>
    <property type="match status" value="1"/>
</dbReference>
<dbReference type="GO" id="GO:0051537">
    <property type="term" value="F:2 iron, 2 sulfur cluster binding"/>
    <property type="evidence" value="ECO:0007669"/>
    <property type="project" value="UniProtKB-KW"/>
</dbReference>
<dbReference type="InterPro" id="IPR016169">
    <property type="entry name" value="FAD-bd_PCMH_sub2"/>
</dbReference>
<dbReference type="InterPro" id="IPR008274">
    <property type="entry name" value="AldOxase/xan_DH_MoCoBD1"/>
</dbReference>
<protein>
    <submittedName>
        <fullName evidence="11">Molybdopterin-dependent oxidoreductase</fullName>
    </submittedName>
</protein>
<name>A0A9X1NRC0_9HYPH</name>
<dbReference type="RefSeq" id="WP_231814270.1">
    <property type="nucleotide sequence ID" value="NZ_JAJOZR010000006.1"/>
</dbReference>
<keyword evidence="2" id="KW-0285">Flavoprotein</keyword>
<evidence type="ECO:0000256" key="4">
    <source>
        <dbReference type="ARBA" id="ARBA00022723"/>
    </source>
</evidence>
<keyword evidence="5" id="KW-0274">FAD</keyword>
<dbReference type="InterPro" id="IPR036856">
    <property type="entry name" value="Ald_Oxase/Xan_DH_a/b_sf"/>
</dbReference>
<dbReference type="PROSITE" id="PS51387">
    <property type="entry name" value="FAD_PCMH"/>
    <property type="match status" value="1"/>
</dbReference>
<dbReference type="GO" id="GO:0016491">
    <property type="term" value="F:oxidoreductase activity"/>
    <property type="evidence" value="ECO:0007669"/>
    <property type="project" value="InterPro"/>
</dbReference>
<comment type="caution">
    <text evidence="11">The sequence shown here is derived from an EMBL/GenBank/DDBJ whole genome shotgun (WGS) entry which is preliminary data.</text>
</comment>
<evidence type="ECO:0000256" key="9">
    <source>
        <dbReference type="SAM" id="MobiDB-lite"/>
    </source>
</evidence>
<keyword evidence="3" id="KW-0001">2Fe-2S</keyword>
<keyword evidence="7" id="KW-0411">Iron-sulfur</keyword>
<dbReference type="SUPFAM" id="SSF55447">
    <property type="entry name" value="CO dehydrogenase flavoprotein C-terminal domain-like"/>
    <property type="match status" value="1"/>
</dbReference>
<dbReference type="PANTHER" id="PTHR11908:SF157">
    <property type="entry name" value="XANTHINE DEHYDROGENASE SUBUNIT D-RELATED"/>
    <property type="match status" value="1"/>
</dbReference>
<evidence type="ECO:0000259" key="10">
    <source>
        <dbReference type="PROSITE" id="PS51387"/>
    </source>
</evidence>
<dbReference type="EMBL" id="JAJOZR010000006">
    <property type="protein sequence ID" value="MCD7109552.1"/>
    <property type="molecule type" value="Genomic_DNA"/>
</dbReference>
<gene>
    <name evidence="11" type="ORF">LRX75_10890</name>
</gene>
<dbReference type="Gene3D" id="3.90.1170.50">
    <property type="entry name" value="Aldehyde oxidase/xanthine dehydrogenase, a/b hammerhead"/>
    <property type="match status" value="1"/>
</dbReference>
<keyword evidence="4" id="KW-0479">Metal-binding</keyword>
<dbReference type="Pfam" id="PF02738">
    <property type="entry name" value="MoCoBD_1"/>
    <property type="match status" value="1"/>
</dbReference>
<accession>A0A9X1NRC0</accession>
<comment type="cofactor">
    <cofactor evidence="1">
        <name>Mo-molybdopterin</name>
        <dbReference type="ChEBI" id="CHEBI:71302"/>
    </cofactor>
</comment>
<evidence type="ECO:0000313" key="12">
    <source>
        <dbReference type="Proteomes" id="UP001139089"/>
    </source>
</evidence>
<evidence type="ECO:0000256" key="1">
    <source>
        <dbReference type="ARBA" id="ARBA00001924"/>
    </source>
</evidence>
<reference evidence="11" key="1">
    <citation type="submission" date="2021-12" db="EMBL/GenBank/DDBJ databases">
        <authorList>
            <person name="Li Y."/>
        </authorList>
    </citation>
    <scope>NUCLEOTIDE SEQUENCE</scope>
    <source>
        <strain evidence="11">DKSPLA3</strain>
    </source>
</reference>
<sequence>MAALSFDVLHPASVREARDLLQGDARLVAGGTALQLDWARGLPRPSRLIDLGRIPGLKGITDDAAGLRIGALTPLARLVASARVAQHLPLLQAAARSVAGPAVRNLATLGGNIAGRTGCLLPALLALDAVLEMTGRDGRCLEALSDWLARPADPMEVLEAVHLPVPVPVPDPQSRWTQRKIGLRAAFTPSVIGIAGRLECRDGTIVLARLAVGGGLVVPCRLSAIERQLVGQDVAGVDWPALRTALIAAIDAPDDAFRSARYRRMVAANALVRGLQEAGGSRPAAPPPGRSSPAETPATPPEIRLSRTEQASRWHVRPDMAPKVSGTLSYLTDRREAGMLVGRILRAGRPHARILSIDTRAAAALPGVAAVVTHRDIGGENAFGIVVQDQPAFCFDRVRHAGDPVAAVAAVDAATAEAALALIRVDYEDLPIVTDPEQALSDTAPAIHAGGNLQRILHFSRGDVAAGFAGAAHAVERRYETARQMHGFLETEGGFARVEPDGTLAVFVGGQHGARDRLQLARILGRGEDTIRVVTSPTGGAFGGKDELTVQPALALLAITSGRPVRLQLSRAESVVAGIKRHPMVIRMRTACDAAGRLIAQEVDLIADAGAYASLGPGVLETALEHVAGPYVIPHVSTRGRLAYTNNGVCGAFRGFGANQMTYAIECQMDVLADLCGLTPVAIRRRNLRAPASPGFLGQTVAPSERLSDMLEAAAASPLWDGLGRGDDGGGDDGEEMIGTGMALNYQGNGLGSLVPDPAGGRLRLRADGRIEAAYGLDEMGQGLLASIQAAVSDELGCGRGDILPVTGDTALAPDSGSTSASRGGHVVWRAARLAGPDFSARLRQAAAGLLGRPADGLKLAPGGVADRRSNSGRLLLRFRDLAEALAPDARPCVTVAFDFPKTDHTAGNARYIFAFGACIVRVAVSRVTGMVRVLDIHQHTAAGPVLDVAAYLGQMEGGAIQGLGFTLTENARMADGAYLTANLDTYMLPGIRDTARRLSVFALEGLDDGDGLGPRGAGELGIGAITPAIANAVGRAIGHTPLSLPFCPETLLDAIGARP</sequence>
<dbReference type="Pfam" id="PF20256">
    <property type="entry name" value="MoCoBD_2"/>
    <property type="match status" value="1"/>
</dbReference>
<dbReference type="InterPro" id="IPR016167">
    <property type="entry name" value="FAD-bd_PCMH_sub1"/>
</dbReference>
<dbReference type="Pfam" id="PF03450">
    <property type="entry name" value="CO_deh_flav_C"/>
    <property type="match status" value="1"/>
</dbReference>
<evidence type="ECO:0000256" key="6">
    <source>
        <dbReference type="ARBA" id="ARBA00023004"/>
    </source>
</evidence>
<evidence type="ECO:0000256" key="5">
    <source>
        <dbReference type="ARBA" id="ARBA00022827"/>
    </source>
</evidence>
<dbReference type="SMART" id="SM01092">
    <property type="entry name" value="CO_deh_flav_C"/>
    <property type="match status" value="1"/>
</dbReference>
<dbReference type="SUPFAM" id="SSF56003">
    <property type="entry name" value="Molybdenum cofactor-binding domain"/>
    <property type="match status" value="1"/>
</dbReference>
<keyword evidence="6" id="KW-0408">Iron</keyword>
<evidence type="ECO:0000256" key="7">
    <source>
        <dbReference type="ARBA" id="ARBA00023014"/>
    </source>
</evidence>
<evidence type="ECO:0000313" key="11">
    <source>
        <dbReference type="EMBL" id="MCD7109552.1"/>
    </source>
</evidence>
<dbReference type="InterPro" id="IPR037165">
    <property type="entry name" value="AldOxase/xan_DH_Mopterin-bd_sf"/>
</dbReference>
<dbReference type="Gene3D" id="3.30.390.50">
    <property type="entry name" value="CO dehydrogenase flavoprotein, C-terminal domain"/>
    <property type="match status" value="1"/>
</dbReference>
<dbReference type="InterPro" id="IPR036318">
    <property type="entry name" value="FAD-bd_PCMH-like_sf"/>
</dbReference>
<evidence type="ECO:0000256" key="2">
    <source>
        <dbReference type="ARBA" id="ARBA00022630"/>
    </source>
</evidence>
<dbReference type="GO" id="GO:0005506">
    <property type="term" value="F:iron ion binding"/>
    <property type="evidence" value="ECO:0007669"/>
    <property type="project" value="InterPro"/>
</dbReference>
<dbReference type="SUPFAM" id="SSF56176">
    <property type="entry name" value="FAD-binding/transporter-associated domain-like"/>
    <property type="match status" value="1"/>
</dbReference>